<evidence type="ECO:0000313" key="2">
    <source>
        <dbReference type="EMBL" id="GAA5004977.1"/>
    </source>
</evidence>
<organism evidence="2 3">
    <name type="scientific">Streptomyces hyderabadensis</name>
    <dbReference type="NCBI Taxonomy" id="598549"/>
    <lineage>
        <taxon>Bacteria</taxon>
        <taxon>Bacillati</taxon>
        <taxon>Actinomycetota</taxon>
        <taxon>Actinomycetes</taxon>
        <taxon>Kitasatosporales</taxon>
        <taxon>Streptomycetaceae</taxon>
        <taxon>Streptomyces</taxon>
    </lineage>
</organism>
<accession>A0ABP9IQQ0</accession>
<gene>
    <name evidence="2" type="ORF">GCM10023257_58070</name>
</gene>
<feature type="region of interest" description="Disordered" evidence="1">
    <location>
        <begin position="124"/>
        <end position="156"/>
    </location>
</feature>
<evidence type="ECO:0000313" key="3">
    <source>
        <dbReference type="Proteomes" id="UP001500610"/>
    </source>
</evidence>
<comment type="caution">
    <text evidence="2">The sequence shown here is derived from an EMBL/GenBank/DDBJ whole genome shotgun (WGS) entry which is preliminary data.</text>
</comment>
<protein>
    <submittedName>
        <fullName evidence="2">Uncharacterized protein</fullName>
    </submittedName>
</protein>
<sequence>MTEVMPRLAEIEADVQGLVEAHMETLLGVRFLASEYSTGPVHRLFGSDLLGFETVASVSGGMQVARRAGRRAAADVQGASMRELAGAVDEVLLGLGTARTGWSARPTGPISDCGTSPACAAAAQQAGGLPEGRPERRRPCSGLHPGRVWSRSPRDG</sequence>
<keyword evidence="3" id="KW-1185">Reference proteome</keyword>
<dbReference type="Proteomes" id="UP001500610">
    <property type="component" value="Unassembled WGS sequence"/>
</dbReference>
<name>A0ABP9IQQ0_9ACTN</name>
<proteinExistence type="predicted"/>
<reference evidence="3" key="1">
    <citation type="journal article" date="2019" name="Int. J. Syst. Evol. Microbiol.">
        <title>The Global Catalogue of Microorganisms (GCM) 10K type strain sequencing project: providing services to taxonomists for standard genome sequencing and annotation.</title>
        <authorList>
            <consortium name="The Broad Institute Genomics Platform"/>
            <consortium name="The Broad Institute Genome Sequencing Center for Infectious Disease"/>
            <person name="Wu L."/>
            <person name="Ma J."/>
        </authorList>
    </citation>
    <scope>NUCLEOTIDE SEQUENCE [LARGE SCALE GENOMIC DNA]</scope>
    <source>
        <strain evidence="3">JCM 17657</strain>
    </source>
</reference>
<evidence type="ECO:0000256" key="1">
    <source>
        <dbReference type="SAM" id="MobiDB-lite"/>
    </source>
</evidence>
<dbReference type="EMBL" id="BAABIV010000028">
    <property type="protein sequence ID" value="GAA5004977.1"/>
    <property type="molecule type" value="Genomic_DNA"/>
</dbReference>